<reference evidence="1 2" key="1">
    <citation type="submission" date="2023-09" db="EMBL/GenBank/DDBJ databases">
        <authorList>
            <person name="Rey-Velasco X."/>
        </authorList>
    </citation>
    <scope>NUCLEOTIDE SEQUENCE [LARGE SCALE GENOMIC DNA]</scope>
    <source>
        <strain evidence="1 2">F117</strain>
    </source>
</reference>
<name>A0ABU3D4Y4_9FLAO</name>
<evidence type="ECO:0008006" key="3">
    <source>
        <dbReference type="Google" id="ProtNLM"/>
    </source>
</evidence>
<evidence type="ECO:0000313" key="1">
    <source>
        <dbReference type="EMBL" id="MDT0676592.1"/>
    </source>
</evidence>
<comment type="caution">
    <text evidence="1">The sequence shown here is derived from an EMBL/GenBank/DDBJ whole genome shotgun (WGS) entry which is preliminary data.</text>
</comment>
<keyword evidence="2" id="KW-1185">Reference proteome</keyword>
<evidence type="ECO:0000313" key="2">
    <source>
        <dbReference type="Proteomes" id="UP001262582"/>
    </source>
</evidence>
<dbReference type="RefSeq" id="WP_311502938.1">
    <property type="nucleotide sequence ID" value="NZ_JAVRHK010000005.1"/>
</dbReference>
<gene>
    <name evidence="1" type="ORF">RM539_08370</name>
</gene>
<organism evidence="1 2">
    <name type="scientific">Autumnicola musiva</name>
    <dbReference type="NCBI Taxonomy" id="3075589"/>
    <lineage>
        <taxon>Bacteria</taxon>
        <taxon>Pseudomonadati</taxon>
        <taxon>Bacteroidota</taxon>
        <taxon>Flavobacteriia</taxon>
        <taxon>Flavobacteriales</taxon>
        <taxon>Flavobacteriaceae</taxon>
        <taxon>Autumnicola</taxon>
    </lineage>
</organism>
<dbReference type="Proteomes" id="UP001262582">
    <property type="component" value="Unassembled WGS sequence"/>
</dbReference>
<dbReference type="EMBL" id="JAVRHK010000005">
    <property type="protein sequence ID" value="MDT0676592.1"/>
    <property type="molecule type" value="Genomic_DNA"/>
</dbReference>
<protein>
    <recommendedName>
        <fullName evidence="3">CopG family transcriptional regulator</fullName>
    </recommendedName>
</protein>
<accession>A0ABU3D4Y4</accession>
<sequence length="71" mass="8257">MGALELREELHKYIEIGDKKLLNALHKTARQYMEQQRRLNQMIAEGEEDIAAGKIYSIAEAKKIVADWEKE</sequence>
<proteinExistence type="predicted"/>